<dbReference type="NCBIfam" id="NF041078">
    <property type="entry name" value="cGAS"/>
    <property type="match status" value="1"/>
</dbReference>
<evidence type="ECO:0000256" key="7">
    <source>
        <dbReference type="ARBA" id="ARBA00023080"/>
    </source>
</evidence>
<sequence length="390" mass="44581">MHQKFLIKKLLKNNQSEHAYKDKLDVPNNVDSFMLDCRRTIRDKLRQDFSTYRENSASSLKSDENYAKSLRPKFFTQGSHAYKTQNLPCYASQEIDLDDGVYFPMTFVENNPAANKSMLVALVRQSLSDLSEQTGWPLSEKTMCFRLQVDKQIHIDVPVYAIPDDKYAQLTEARSAALNFAFKDEIIPYQRLDPTQVYVALLDDNALWHQSDPKQLHDWFISQTKRYPFLRNICRYLKAWRDYQWQEDGPSSIMLMVAAVDALNQFPKMPESECEALLVVTKALPSIFAGDINNPIDNNENMFPSRCKDPAEILDIRERVTALSINYSQAVCEAQTKQLAVNTLISLFGERLPNREDWVQEKATPSAIRKKPVVAAAAITPTAARSHVSG</sequence>
<evidence type="ECO:0000256" key="6">
    <source>
        <dbReference type="ARBA" id="ARBA00022842"/>
    </source>
</evidence>
<dbReference type="Proteomes" id="UP000263517">
    <property type="component" value="Unassembled WGS sequence"/>
</dbReference>
<evidence type="ECO:0000256" key="9">
    <source>
        <dbReference type="ARBA" id="ARBA00023134"/>
    </source>
</evidence>
<gene>
    <name evidence="14" type="ORF">DCW74_01550</name>
</gene>
<dbReference type="AlphaFoldDB" id="A0A350NZD4"/>
<comment type="catalytic activity">
    <reaction evidence="11">
        <text>GTP + ATP = 3',3'-cGAMP + 2 diphosphate</text>
        <dbReference type="Rhea" id="RHEA:35647"/>
        <dbReference type="ChEBI" id="CHEBI:30616"/>
        <dbReference type="ChEBI" id="CHEBI:33019"/>
        <dbReference type="ChEBI" id="CHEBI:37565"/>
        <dbReference type="ChEBI" id="CHEBI:71501"/>
    </reaction>
    <physiologicalReaction direction="left-to-right" evidence="11">
        <dbReference type="Rhea" id="RHEA:35648"/>
    </physiologicalReaction>
</comment>
<evidence type="ECO:0000256" key="1">
    <source>
        <dbReference type="ARBA" id="ARBA00022679"/>
    </source>
</evidence>
<reference evidence="14 15" key="1">
    <citation type="journal article" date="2018" name="Nat. Biotechnol.">
        <title>A standardized bacterial taxonomy based on genome phylogeny substantially revises the tree of life.</title>
        <authorList>
            <person name="Parks D.H."/>
            <person name="Chuvochina M."/>
            <person name="Waite D.W."/>
            <person name="Rinke C."/>
            <person name="Skarshewski A."/>
            <person name="Chaumeil P.A."/>
            <person name="Hugenholtz P."/>
        </authorList>
    </citation>
    <scope>NUCLEOTIDE SEQUENCE [LARGE SCALE GENOMIC DNA]</scope>
    <source>
        <strain evidence="14">UBA11978</strain>
    </source>
</reference>
<dbReference type="InterPro" id="IPR047805">
    <property type="entry name" value="GAMP_synthase"/>
</dbReference>
<keyword evidence="3" id="KW-0479">Metal-binding</keyword>
<dbReference type="RefSeq" id="WP_272969356.1">
    <property type="nucleotide sequence ID" value="NZ_CALBIY010000040.1"/>
</dbReference>
<dbReference type="Pfam" id="PF21654">
    <property type="entry name" value="DncV-like_NTFase"/>
    <property type="match status" value="1"/>
</dbReference>
<evidence type="ECO:0000256" key="3">
    <source>
        <dbReference type="ARBA" id="ARBA00022723"/>
    </source>
</evidence>
<keyword evidence="7" id="KW-0546">Nucleotide metabolism</keyword>
<dbReference type="InterPro" id="IPR048445">
    <property type="entry name" value="DncV-like_NTFase"/>
</dbReference>
<dbReference type="EMBL" id="DNAN01000055">
    <property type="protein sequence ID" value="HAW74401.1"/>
    <property type="molecule type" value="Genomic_DNA"/>
</dbReference>
<dbReference type="InterPro" id="IPR048446">
    <property type="entry name" value="DncV_C"/>
</dbReference>
<evidence type="ECO:0000313" key="15">
    <source>
        <dbReference type="Proteomes" id="UP000263517"/>
    </source>
</evidence>
<organism evidence="14 15">
    <name type="scientific">Alteromonas australica</name>
    <dbReference type="NCBI Taxonomy" id="589873"/>
    <lineage>
        <taxon>Bacteria</taxon>
        <taxon>Pseudomonadati</taxon>
        <taxon>Pseudomonadota</taxon>
        <taxon>Gammaproteobacteria</taxon>
        <taxon>Alteromonadales</taxon>
        <taxon>Alteromonadaceae</taxon>
        <taxon>Alteromonas/Salinimonas group</taxon>
        <taxon>Alteromonas</taxon>
    </lineage>
</organism>
<feature type="domain" description="Cyclic GMP-AMP synthase C-terminal" evidence="13">
    <location>
        <begin position="230"/>
        <end position="358"/>
    </location>
</feature>
<name>A0A350NZD4_9ALTE</name>
<evidence type="ECO:0000256" key="2">
    <source>
        <dbReference type="ARBA" id="ARBA00022695"/>
    </source>
</evidence>
<proteinExistence type="predicted"/>
<dbReference type="GO" id="GO:0046872">
    <property type="term" value="F:metal ion binding"/>
    <property type="evidence" value="ECO:0007669"/>
    <property type="project" value="UniProtKB-KW"/>
</dbReference>
<feature type="domain" description="Cyclic GMP-AMP synthase DncV-like nucleotidyltransferase" evidence="12">
    <location>
        <begin position="72"/>
        <end position="160"/>
    </location>
</feature>
<evidence type="ECO:0000313" key="14">
    <source>
        <dbReference type="EMBL" id="HAW74401.1"/>
    </source>
</evidence>
<keyword evidence="6" id="KW-0460">Magnesium</keyword>
<dbReference type="Pfam" id="PF21713">
    <property type="entry name" value="DncV_C"/>
    <property type="match status" value="1"/>
</dbReference>
<keyword evidence="4" id="KW-0547">Nucleotide-binding</keyword>
<evidence type="ECO:0000259" key="12">
    <source>
        <dbReference type="Pfam" id="PF21654"/>
    </source>
</evidence>
<dbReference type="GO" id="GO:0005524">
    <property type="term" value="F:ATP binding"/>
    <property type="evidence" value="ECO:0007669"/>
    <property type="project" value="UniProtKB-KW"/>
</dbReference>
<protein>
    <recommendedName>
        <fullName evidence="10">Cyclic GMP-AMP synthase</fullName>
    </recommendedName>
</protein>
<keyword evidence="9" id="KW-0342">GTP-binding</keyword>
<keyword evidence="2" id="KW-0548">Nucleotidyltransferase</keyword>
<evidence type="ECO:0000256" key="4">
    <source>
        <dbReference type="ARBA" id="ARBA00022741"/>
    </source>
</evidence>
<keyword evidence="1" id="KW-0808">Transferase</keyword>
<evidence type="ECO:0000256" key="10">
    <source>
        <dbReference type="ARBA" id="ARBA00044145"/>
    </source>
</evidence>
<keyword evidence="5" id="KW-0067">ATP-binding</keyword>
<keyword evidence="8" id="KW-0051">Antiviral defense</keyword>
<evidence type="ECO:0000259" key="13">
    <source>
        <dbReference type="Pfam" id="PF21713"/>
    </source>
</evidence>
<evidence type="ECO:0000256" key="5">
    <source>
        <dbReference type="ARBA" id="ARBA00022840"/>
    </source>
</evidence>
<evidence type="ECO:0000256" key="8">
    <source>
        <dbReference type="ARBA" id="ARBA00023118"/>
    </source>
</evidence>
<dbReference type="GO" id="GO:0051607">
    <property type="term" value="P:defense response to virus"/>
    <property type="evidence" value="ECO:0007669"/>
    <property type="project" value="UniProtKB-KW"/>
</dbReference>
<comment type="caution">
    <text evidence="14">The sequence shown here is derived from an EMBL/GenBank/DDBJ whole genome shotgun (WGS) entry which is preliminary data.</text>
</comment>
<dbReference type="GO" id="GO:0009117">
    <property type="term" value="P:nucleotide metabolic process"/>
    <property type="evidence" value="ECO:0007669"/>
    <property type="project" value="UniProtKB-KW"/>
</dbReference>
<accession>A0A350NZD4</accession>
<dbReference type="GO" id="GO:0140701">
    <property type="term" value="F:3',3'-cyclic GMP-AMP synthase activity"/>
    <property type="evidence" value="ECO:0007669"/>
    <property type="project" value="InterPro"/>
</dbReference>
<evidence type="ECO:0000256" key="11">
    <source>
        <dbReference type="ARBA" id="ARBA00048304"/>
    </source>
</evidence>
<dbReference type="GO" id="GO:0005525">
    <property type="term" value="F:GTP binding"/>
    <property type="evidence" value="ECO:0007669"/>
    <property type="project" value="UniProtKB-KW"/>
</dbReference>